<sequence length="272" mass="30112">MILIKVGTEIKQIKSIYYKVGNEVKRLLVKNKVVSEIKDFIKYTIQKLLAYDFAESTLQSMSNTLNFPNLISVDEVTVDNGNVTYTKNQDNVTVSVNNGTVSRSTYDSTKYSMYKEDYRDSSSNSFASSISCSSGGYSGTLYESGSSYVSSGSYTPSDSKTITTTQSGTAYALIYGVGGEGNWENMPPSSISYNSDGYSGTLNLVTYTTSNKRMNADGGAILGDWNATYQGTVTKPGSDTRTYRQKYTGYIYQGGYINYYKYKINIKYTIKN</sequence>
<dbReference type="Proteomes" id="UP000244910">
    <property type="component" value="Chromosome"/>
</dbReference>
<gene>
    <name evidence="1" type="ORF">B9W14_06080</name>
</gene>
<dbReference type="RefSeq" id="WP_032077578.1">
    <property type="nucleotide sequence ID" value="NZ_CP020953.1"/>
</dbReference>
<evidence type="ECO:0000313" key="2">
    <source>
        <dbReference type="Proteomes" id="UP000244910"/>
    </source>
</evidence>
<dbReference type="OrthoDB" id="41445at2"/>
<accession>A0A2U8DND9</accession>
<keyword evidence="2" id="KW-1185">Reference proteome</keyword>
<name>A0A2U8DND9_9CLOT</name>
<evidence type="ECO:0000313" key="1">
    <source>
        <dbReference type="EMBL" id="AWI04078.1"/>
    </source>
</evidence>
<organism evidence="1 2">
    <name type="scientific">Clostridium drakei</name>
    <dbReference type="NCBI Taxonomy" id="332101"/>
    <lineage>
        <taxon>Bacteria</taxon>
        <taxon>Bacillati</taxon>
        <taxon>Bacillota</taxon>
        <taxon>Clostridia</taxon>
        <taxon>Eubacteriales</taxon>
        <taxon>Clostridiaceae</taxon>
        <taxon>Clostridium</taxon>
    </lineage>
</organism>
<protein>
    <submittedName>
        <fullName evidence="1">Uncharacterized protein</fullName>
    </submittedName>
</protein>
<dbReference type="KEGG" id="cdrk:B9W14_06080"/>
<proteinExistence type="predicted"/>
<dbReference type="EMBL" id="CP020953">
    <property type="protein sequence ID" value="AWI04078.1"/>
    <property type="molecule type" value="Genomic_DNA"/>
</dbReference>
<reference evidence="2" key="1">
    <citation type="submission" date="2017-04" db="EMBL/GenBank/DDBJ databases">
        <authorList>
            <person name="Song Y."/>
            <person name="Cho B.-K."/>
        </authorList>
    </citation>
    <scope>NUCLEOTIDE SEQUENCE [LARGE SCALE GENOMIC DNA]</scope>
    <source>
        <strain evidence="2">SL1</strain>
    </source>
</reference>
<dbReference type="AlphaFoldDB" id="A0A2U8DND9"/>